<protein>
    <recommendedName>
        <fullName evidence="14">Gram-positive cocci surface proteins LPxTG domain-containing protein</fullName>
    </recommendedName>
</protein>
<keyword evidence="6 13" id="KW-0732">Signal</keyword>
<proteinExistence type="inferred from homology"/>
<evidence type="ECO:0000313" key="15">
    <source>
        <dbReference type="EMBL" id="GAA1095680.1"/>
    </source>
</evidence>
<evidence type="ECO:0000256" key="11">
    <source>
        <dbReference type="SAM" id="MobiDB-lite"/>
    </source>
</evidence>
<evidence type="ECO:0000256" key="12">
    <source>
        <dbReference type="SAM" id="Phobius"/>
    </source>
</evidence>
<dbReference type="Gene3D" id="2.160.20.10">
    <property type="entry name" value="Single-stranded right-handed beta-helix, Pectin lyase-like"/>
    <property type="match status" value="1"/>
</dbReference>
<dbReference type="InterPro" id="IPR011050">
    <property type="entry name" value="Pectin_lyase_fold/virulence"/>
</dbReference>
<comment type="subcellular location">
    <subcellularLocation>
        <location evidence="2">Secreted</location>
    </subcellularLocation>
</comment>
<evidence type="ECO:0000256" key="5">
    <source>
        <dbReference type="ARBA" id="ARBA00022723"/>
    </source>
</evidence>
<evidence type="ECO:0000256" key="3">
    <source>
        <dbReference type="ARBA" id="ARBA00022512"/>
    </source>
</evidence>
<feature type="domain" description="Gram-positive cocci surface proteins LPxTG" evidence="14">
    <location>
        <begin position="489"/>
        <end position="522"/>
    </location>
</feature>
<evidence type="ECO:0000256" key="6">
    <source>
        <dbReference type="ARBA" id="ARBA00022729"/>
    </source>
</evidence>
<dbReference type="SMART" id="SM00710">
    <property type="entry name" value="PbH1"/>
    <property type="match status" value="6"/>
</dbReference>
<feature type="transmembrane region" description="Helical" evidence="12">
    <location>
        <begin position="496"/>
        <end position="517"/>
    </location>
</feature>
<dbReference type="InterPro" id="IPR019931">
    <property type="entry name" value="LPXTG_anchor"/>
</dbReference>
<evidence type="ECO:0000256" key="9">
    <source>
        <dbReference type="ARBA" id="ARBA00023239"/>
    </source>
</evidence>
<keyword evidence="7" id="KW-0106">Calcium</keyword>
<dbReference type="RefSeq" id="WP_344625322.1">
    <property type="nucleotide sequence ID" value="NZ_BAAALD010000043.1"/>
</dbReference>
<dbReference type="PROSITE" id="PS50847">
    <property type="entry name" value="GRAM_POS_ANCHORING"/>
    <property type="match status" value="1"/>
</dbReference>
<dbReference type="InterPro" id="IPR039448">
    <property type="entry name" value="Beta_helix"/>
</dbReference>
<dbReference type="InterPro" id="IPR006626">
    <property type="entry name" value="PbH1"/>
</dbReference>
<evidence type="ECO:0000256" key="1">
    <source>
        <dbReference type="ARBA" id="ARBA00001913"/>
    </source>
</evidence>
<keyword evidence="4" id="KW-0964">Secreted</keyword>
<evidence type="ECO:0000259" key="14">
    <source>
        <dbReference type="PROSITE" id="PS50847"/>
    </source>
</evidence>
<keyword evidence="8" id="KW-0572">Peptidoglycan-anchor</keyword>
<dbReference type="EMBL" id="BAAALD010000043">
    <property type="protein sequence ID" value="GAA1095680.1"/>
    <property type="molecule type" value="Genomic_DNA"/>
</dbReference>
<keyword evidence="12" id="KW-1133">Transmembrane helix</keyword>
<keyword evidence="9" id="KW-0456">Lyase</keyword>
<comment type="cofactor">
    <cofactor evidence="1">
        <name>Ca(2+)</name>
        <dbReference type="ChEBI" id="CHEBI:29108"/>
    </cofactor>
</comment>
<dbReference type="Proteomes" id="UP001499987">
    <property type="component" value="Unassembled WGS sequence"/>
</dbReference>
<evidence type="ECO:0000256" key="2">
    <source>
        <dbReference type="ARBA" id="ARBA00004613"/>
    </source>
</evidence>
<evidence type="ECO:0000313" key="16">
    <source>
        <dbReference type="Proteomes" id="UP001499987"/>
    </source>
</evidence>
<dbReference type="InterPro" id="IPR053868">
    <property type="entry name" value="Pel9A-like_beta_helix"/>
</dbReference>
<dbReference type="PANTHER" id="PTHR40088:SF1">
    <property type="entry name" value="PECTATE LYASE PEL9"/>
    <property type="match status" value="1"/>
</dbReference>
<comment type="similarity">
    <text evidence="10">Belongs to the polysaccharide lyase 9 family.</text>
</comment>
<feature type="region of interest" description="Disordered" evidence="11">
    <location>
        <begin position="441"/>
        <end position="486"/>
    </location>
</feature>
<dbReference type="Pfam" id="PF22842">
    <property type="entry name" value="Pel9A-like_beta_helix"/>
    <property type="match status" value="1"/>
</dbReference>
<name>A0ABP4E9Y0_9ACTN</name>
<dbReference type="PANTHER" id="PTHR40088">
    <property type="entry name" value="PECTATE LYASE (EUROFUNG)"/>
    <property type="match status" value="1"/>
</dbReference>
<keyword evidence="16" id="KW-1185">Reference proteome</keyword>
<evidence type="ECO:0000256" key="7">
    <source>
        <dbReference type="ARBA" id="ARBA00022837"/>
    </source>
</evidence>
<gene>
    <name evidence="15" type="ORF">GCM10009663_43610</name>
</gene>
<comment type="caution">
    <text evidence="15">The sequence shown here is derived from an EMBL/GenBank/DDBJ whole genome shotgun (WGS) entry which is preliminary data.</text>
</comment>
<dbReference type="SUPFAM" id="SSF51126">
    <property type="entry name" value="Pectin lyase-like"/>
    <property type="match status" value="1"/>
</dbReference>
<evidence type="ECO:0000256" key="13">
    <source>
        <dbReference type="SAM" id="SignalP"/>
    </source>
</evidence>
<accession>A0ABP4E9Y0</accession>
<keyword evidence="3" id="KW-0134">Cell wall</keyword>
<keyword evidence="5" id="KW-0479">Metal-binding</keyword>
<feature type="signal peptide" evidence="13">
    <location>
        <begin position="1"/>
        <end position="30"/>
    </location>
</feature>
<dbReference type="InterPro" id="IPR012334">
    <property type="entry name" value="Pectin_lyas_fold"/>
</dbReference>
<keyword evidence="12" id="KW-0472">Membrane</keyword>
<reference evidence="16" key="1">
    <citation type="journal article" date="2019" name="Int. J. Syst. Evol. Microbiol.">
        <title>The Global Catalogue of Microorganisms (GCM) 10K type strain sequencing project: providing services to taxonomists for standard genome sequencing and annotation.</title>
        <authorList>
            <consortium name="The Broad Institute Genomics Platform"/>
            <consortium name="The Broad Institute Genome Sequencing Center for Infectious Disease"/>
            <person name="Wu L."/>
            <person name="Ma J."/>
        </authorList>
    </citation>
    <scope>NUCLEOTIDE SEQUENCE [LARGE SCALE GENOMIC DNA]</scope>
    <source>
        <strain evidence="16">JCM 13002</strain>
    </source>
</reference>
<feature type="compositionally biased region" description="Polar residues" evidence="11">
    <location>
        <begin position="447"/>
        <end position="457"/>
    </location>
</feature>
<evidence type="ECO:0000256" key="8">
    <source>
        <dbReference type="ARBA" id="ARBA00023088"/>
    </source>
</evidence>
<organism evidence="15 16">
    <name type="scientific">Kitasatospora arboriphila</name>
    <dbReference type="NCBI Taxonomy" id="258052"/>
    <lineage>
        <taxon>Bacteria</taxon>
        <taxon>Bacillati</taxon>
        <taxon>Actinomycetota</taxon>
        <taxon>Actinomycetes</taxon>
        <taxon>Kitasatosporales</taxon>
        <taxon>Streptomycetaceae</taxon>
        <taxon>Kitasatospora</taxon>
    </lineage>
</organism>
<feature type="chain" id="PRO_5045398427" description="Gram-positive cocci surface proteins LPxTG domain-containing protein" evidence="13">
    <location>
        <begin position="31"/>
        <end position="522"/>
    </location>
</feature>
<evidence type="ECO:0000256" key="4">
    <source>
        <dbReference type="ARBA" id="ARBA00022525"/>
    </source>
</evidence>
<keyword evidence="12" id="KW-0812">Transmembrane</keyword>
<dbReference type="InterPro" id="IPR052052">
    <property type="entry name" value="Polysaccharide_Lyase_9"/>
</dbReference>
<dbReference type="Pfam" id="PF13229">
    <property type="entry name" value="Beta_helix"/>
    <property type="match status" value="1"/>
</dbReference>
<evidence type="ECO:0000256" key="10">
    <source>
        <dbReference type="ARBA" id="ARBA00038263"/>
    </source>
</evidence>
<sequence length="522" mass="54269">MKRTGRYVLSALLAGAALPLGVAGSPPAQAASRTYYVSTAGSDSNPGTSPSKPFRTLQKAADSTAPGDAVSIMNGTYTERAGGSDVLAISRSGRPGAPITFQAHPGHHPVINPLTGWNGIRVSGASYIVIRGLEIKGDSENISLAQAEQGASTRKPKYNTNCLSVDRGATSHHIDIIGNTVHHCPGGGISAIDADHVTIDHNHVYGNAWFSVFGQSGISILTAKDSDAGDGRTYKIRITANTVHDNETRVKWEHCQCYSDGNGIIIDTLKGHDYKGRVLVANNVSYDNGGSGIHSYKSQHVDIVHNTAYQNGRSTRMDPYANIYAQDSTDVRVLNNVTSGRPGQPTNSQHRDVDVTYDYNVYYGGRAPEVKGPHDIVADPRFVKPGTGAGADFRLGKGSPAIGTAEPFPAVTTDITGAGRAGGAPDRGAYAFIRNGTAPSAAPTMVGTDNGSPQNPLATPAPGQGARPSAGTSASPGNDVRATGDGESLARTGANVVVPLGMAAAALALGGGIIFLIRRKRS</sequence>